<comment type="caution">
    <text evidence="15">The sequence shown here is derived from an EMBL/GenBank/DDBJ whole genome shotgun (WGS) entry which is preliminary data.</text>
</comment>
<keyword evidence="11 13" id="KW-0472">Membrane</keyword>
<proteinExistence type="inferred from homology"/>
<evidence type="ECO:0000256" key="8">
    <source>
        <dbReference type="ARBA" id="ARBA00022982"/>
    </source>
</evidence>
<keyword evidence="7" id="KW-0479">Metal-binding</keyword>
<evidence type="ECO:0000256" key="1">
    <source>
        <dbReference type="ARBA" id="ARBA00001970"/>
    </source>
</evidence>
<feature type="transmembrane region" description="Helical" evidence="13">
    <location>
        <begin position="58"/>
        <end position="77"/>
    </location>
</feature>
<dbReference type="Proteomes" id="UP001595613">
    <property type="component" value="Unassembled WGS sequence"/>
</dbReference>
<evidence type="ECO:0000256" key="10">
    <source>
        <dbReference type="ARBA" id="ARBA00023004"/>
    </source>
</evidence>
<evidence type="ECO:0000256" key="5">
    <source>
        <dbReference type="ARBA" id="ARBA00022617"/>
    </source>
</evidence>
<evidence type="ECO:0000259" key="14">
    <source>
        <dbReference type="Pfam" id="PF01292"/>
    </source>
</evidence>
<keyword evidence="5" id="KW-0349">Heme</keyword>
<dbReference type="EMBL" id="JBHRYD010000007">
    <property type="protein sequence ID" value="MFC3705130.1"/>
    <property type="molecule type" value="Genomic_DNA"/>
</dbReference>
<evidence type="ECO:0000256" key="9">
    <source>
        <dbReference type="ARBA" id="ARBA00022989"/>
    </source>
</evidence>
<keyword evidence="3" id="KW-0813">Transport</keyword>
<dbReference type="InterPro" id="IPR011577">
    <property type="entry name" value="Cyt_b561_bac/Ni-Hgenase"/>
</dbReference>
<keyword evidence="16" id="KW-1185">Reference proteome</keyword>
<evidence type="ECO:0000256" key="12">
    <source>
        <dbReference type="ARBA" id="ARBA00037975"/>
    </source>
</evidence>
<sequence>MSTEPQTMARAGRPLPSAYDPVAKTLHWLMALAILMLIGLGLYMTAQPPSLRTYRLFDMHKAVGLSLMVLAVLRLGWRLYRPAPPMLTEGARPWELWLAHIVHVALYALMIAIPVVGWVGASASGLPMTFFGLLPIPALLDPSKPLQEIALSLHGWLNKLFMVVILLHVAGALKRHFITRDATLRRMLPFGSTRT</sequence>
<dbReference type="Gene3D" id="1.20.950.20">
    <property type="entry name" value="Transmembrane di-heme cytochromes, Chain C"/>
    <property type="match status" value="1"/>
</dbReference>
<keyword evidence="8" id="KW-0249">Electron transport</keyword>
<accession>A0ABV7X4Y6</accession>
<feature type="transmembrane region" description="Helical" evidence="13">
    <location>
        <begin position="97"/>
        <end position="116"/>
    </location>
</feature>
<comment type="subcellular location">
    <subcellularLocation>
        <location evidence="2">Cell membrane</location>
        <topology evidence="2">Multi-pass membrane protein</topology>
    </subcellularLocation>
</comment>
<dbReference type="SUPFAM" id="SSF81342">
    <property type="entry name" value="Transmembrane di-heme cytochromes"/>
    <property type="match status" value="1"/>
</dbReference>
<comment type="similarity">
    <text evidence="12">Belongs to the cytochrome b561 family.</text>
</comment>
<evidence type="ECO:0000256" key="7">
    <source>
        <dbReference type="ARBA" id="ARBA00022723"/>
    </source>
</evidence>
<evidence type="ECO:0000313" key="15">
    <source>
        <dbReference type="EMBL" id="MFC3705130.1"/>
    </source>
</evidence>
<dbReference type="RefSeq" id="WP_380096855.1">
    <property type="nucleotide sequence ID" value="NZ_JBHRYD010000007.1"/>
</dbReference>
<evidence type="ECO:0000256" key="6">
    <source>
        <dbReference type="ARBA" id="ARBA00022692"/>
    </source>
</evidence>
<keyword evidence="9 13" id="KW-1133">Transmembrane helix</keyword>
<feature type="transmembrane region" description="Helical" evidence="13">
    <location>
        <begin position="160"/>
        <end position="178"/>
    </location>
</feature>
<feature type="transmembrane region" description="Helical" evidence="13">
    <location>
        <begin position="26"/>
        <end position="46"/>
    </location>
</feature>
<dbReference type="PANTHER" id="PTHR30529:SF1">
    <property type="entry name" value="CYTOCHROME B561 HOMOLOG 2"/>
    <property type="match status" value="1"/>
</dbReference>
<dbReference type="Pfam" id="PF01292">
    <property type="entry name" value="Ni_hydr_CYTB"/>
    <property type="match status" value="1"/>
</dbReference>
<evidence type="ECO:0000256" key="2">
    <source>
        <dbReference type="ARBA" id="ARBA00004651"/>
    </source>
</evidence>
<evidence type="ECO:0000256" key="13">
    <source>
        <dbReference type="SAM" id="Phobius"/>
    </source>
</evidence>
<organism evidence="15 16">
    <name type="scientific">Devosia honganensis</name>
    <dbReference type="NCBI Taxonomy" id="1610527"/>
    <lineage>
        <taxon>Bacteria</taxon>
        <taxon>Pseudomonadati</taxon>
        <taxon>Pseudomonadota</taxon>
        <taxon>Alphaproteobacteria</taxon>
        <taxon>Hyphomicrobiales</taxon>
        <taxon>Devosiaceae</taxon>
        <taxon>Devosia</taxon>
    </lineage>
</organism>
<feature type="domain" description="Cytochrome b561 bacterial/Ni-hydrogenase" evidence="14">
    <location>
        <begin position="19"/>
        <end position="189"/>
    </location>
</feature>
<gene>
    <name evidence="15" type="ORF">ACFOOL_10215</name>
</gene>
<keyword evidence="6 13" id="KW-0812">Transmembrane</keyword>
<comment type="cofactor">
    <cofactor evidence="1">
        <name>heme b</name>
        <dbReference type="ChEBI" id="CHEBI:60344"/>
    </cofactor>
</comment>
<keyword evidence="4" id="KW-1003">Cell membrane</keyword>
<dbReference type="InterPro" id="IPR016174">
    <property type="entry name" value="Di-haem_cyt_TM"/>
</dbReference>
<evidence type="ECO:0000313" key="16">
    <source>
        <dbReference type="Proteomes" id="UP001595613"/>
    </source>
</evidence>
<keyword evidence="10" id="KW-0408">Iron</keyword>
<protein>
    <submittedName>
        <fullName evidence="15">Cytochrome b</fullName>
    </submittedName>
</protein>
<evidence type="ECO:0000256" key="11">
    <source>
        <dbReference type="ARBA" id="ARBA00023136"/>
    </source>
</evidence>
<name>A0ABV7X4Y6_9HYPH</name>
<evidence type="ECO:0000256" key="4">
    <source>
        <dbReference type="ARBA" id="ARBA00022475"/>
    </source>
</evidence>
<reference evidence="16" key="1">
    <citation type="journal article" date="2019" name="Int. J. Syst. Evol. Microbiol.">
        <title>The Global Catalogue of Microorganisms (GCM) 10K type strain sequencing project: providing services to taxonomists for standard genome sequencing and annotation.</title>
        <authorList>
            <consortium name="The Broad Institute Genomics Platform"/>
            <consortium name="The Broad Institute Genome Sequencing Center for Infectious Disease"/>
            <person name="Wu L."/>
            <person name="Ma J."/>
        </authorList>
    </citation>
    <scope>NUCLEOTIDE SEQUENCE [LARGE SCALE GENOMIC DNA]</scope>
    <source>
        <strain evidence="16">KCTC 42281</strain>
    </source>
</reference>
<evidence type="ECO:0000256" key="3">
    <source>
        <dbReference type="ARBA" id="ARBA00022448"/>
    </source>
</evidence>
<dbReference type="InterPro" id="IPR052168">
    <property type="entry name" value="Cytochrome_b561_oxidase"/>
</dbReference>
<dbReference type="PANTHER" id="PTHR30529">
    <property type="entry name" value="CYTOCHROME B561"/>
    <property type="match status" value="1"/>
</dbReference>